<organism evidence="2 3">
    <name type="scientific">Pleurotus ostreatus (strain PC15)</name>
    <name type="common">Oyster mushroom</name>
    <dbReference type="NCBI Taxonomy" id="1137138"/>
    <lineage>
        <taxon>Eukaryota</taxon>
        <taxon>Fungi</taxon>
        <taxon>Dikarya</taxon>
        <taxon>Basidiomycota</taxon>
        <taxon>Agaricomycotina</taxon>
        <taxon>Agaricomycetes</taxon>
        <taxon>Agaricomycetidae</taxon>
        <taxon>Agaricales</taxon>
        <taxon>Pleurotineae</taxon>
        <taxon>Pleurotaceae</taxon>
        <taxon>Pleurotus</taxon>
    </lineage>
</organism>
<feature type="compositionally biased region" description="Basic and acidic residues" evidence="1">
    <location>
        <begin position="112"/>
        <end position="125"/>
    </location>
</feature>
<evidence type="ECO:0000313" key="2">
    <source>
        <dbReference type="EMBL" id="KDQ31345.1"/>
    </source>
</evidence>
<sequence length="234" mass="25713">MLGSEVYTVVAWEECRITVQYTSHKSERISQGTRKHVIMKWRVNGQEPCQRLGEVGTRSNEVGKEDRGNPDEPRSVSTSPSESEASERVRGEPEAREDFGVTGRGSDAKGVNGREAERAAHLAEGESKENRIRILHARKQIHQPQVRANITRYKETCDNEVEGKWTGAVPATWGMSPSESEVSETSPSESEVSETSPSESEVSEVREDSGVTGRGSDAKGVGGKEVERKGSEKE</sequence>
<evidence type="ECO:0000256" key="1">
    <source>
        <dbReference type="SAM" id="MobiDB-lite"/>
    </source>
</evidence>
<dbReference type="AlphaFoldDB" id="A0A067NWJ6"/>
<feature type="compositionally biased region" description="Basic and acidic residues" evidence="1">
    <location>
        <begin position="61"/>
        <end position="74"/>
    </location>
</feature>
<proteinExistence type="predicted"/>
<gene>
    <name evidence="2" type="ORF">PLEOSDRAFT_166568</name>
</gene>
<feature type="compositionally biased region" description="Low complexity" evidence="1">
    <location>
        <begin position="176"/>
        <end position="200"/>
    </location>
</feature>
<feature type="compositionally biased region" description="Basic and acidic residues" evidence="1">
    <location>
        <begin position="222"/>
        <end position="234"/>
    </location>
</feature>
<dbReference type="HOGENOM" id="CLU_1185431_0_0_1"/>
<feature type="region of interest" description="Disordered" evidence="1">
    <location>
        <begin position="49"/>
        <end position="125"/>
    </location>
</feature>
<accession>A0A067NWJ6</accession>
<dbReference type="VEuPathDB" id="FungiDB:PLEOSDRAFT_166568"/>
<protein>
    <submittedName>
        <fullName evidence="2">Uncharacterized protein</fullName>
    </submittedName>
</protein>
<name>A0A067NWJ6_PLEO1</name>
<feature type="region of interest" description="Disordered" evidence="1">
    <location>
        <begin position="167"/>
        <end position="234"/>
    </location>
</feature>
<reference evidence="3" key="1">
    <citation type="journal article" date="2014" name="Proc. Natl. Acad. Sci. U.S.A.">
        <title>Extensive sampling of basidiomycete genomes demonstrates inadequacy of the white-rot/brown-rot paradigm for wood decay fungi.</title>
        <authorList>
            <person name="Riley R."/>
            <person name="Salamov A.A."/>
            <person name="Brown D.W."/>
            <person name="Nagy L.G."/>
            <person name="Floudas D."/>
            <person name="Held B.W."/>
            <person name="Levasseur A."/>
            <person name="Lombard V."/>
            <person name="Morin E."/>
            <person name="Otillar R."/>
            <person name="Lindquist E.A."/>
            <person name="Sun H."/>
            <person name="LaButti K.M."/>
            <person name="Schmutz J."/>
            <person name="Jabbour D."/>
            <person name="Luo H."/>
            <person name="Baker S.E."/>
            <person name="Pisabarro A.G."/>
            <person name="Walton J.D."/>
            <person name="Blanchette R.A."/>
            <person name="Henrissat B."/>
            <person name="Martin F."/>
            <person name="Cullen D."/>
            <person name="Hibbett D.S."/>
            <person name="Grigoriev I.V."/>
        </authorList>
    </citation>
    <scope>NUCLEOTIDE SEQUENCE [LARGE SCALE GENOMIC DNA]</scope>
    <source>
        <strain evidence="3">PC15</strain>
    </source>
</reference>
<feature type="compositionally biased region" description="Basic and acidic residues" evidence="1">
    <location>
        <begin position="85"/>
        <end position="99"/>
    </location>
</feature>
<dbReference type="EMBL" id="KL198006">
    <property type="protein sequence ID" value="KDQ31345.1"/>
    <property type="molecule type" value="Genomic_DNA"/>
</dbReference>
<dbReference type="InParanoid" id="A0A067NWJ6"/>
<evidence type="ECO:0000313" key="3">
    <source>
        <dbReference type="Proteomes" id="UP000027073"/>
    </source>
</evidence>
<dbReference type="Proteomes" id="UP000027073">
    <property type="component" value="Unassembled WGS sequence"/>
</dbReference>